<name>A0A4C1TP74_EUMVA</name>
<sequence>MKREILKYVEKGRPGLRLRPVAFFIDCNSEQLGICFGSKTRPHSISISLGLAVLLNGSTFEISMKRNTFDAYLLLSTLGDAGSGKAISSRTISVDAILVSFETGEVVDRLECIKEVYDIVVYEDREQVRWRDNEKVEIANGLLSPTNENEKDEVDLPAPVSVKQVRNHYMNANAFLDFIALTSATLKVHNATCEQILGLYLDKSEARLTAAL</sequence>
<proteinExistence type="predicted"/>
<accession>A0A4C1TP74</accession>
<dbReference type="AlphaFoldDB" id="A0A4C1TP74"/>
<gene>
    <name evidence="1" type="ORF">EVAR_93950_1</name>
</gene>
<dbReference type="EMBL" id="BGZK01000074">
    <property type="protein sequence ID" value="GBP15768.1"/>
    <property type="molecule type" value="Genomic_DNA"/>
</dbReference>
<protein>
    <submittedName>
        <fullName evidence="1">Uncharacterized protein</fullName>
    </submittedName>
</protein>
<comment type="caution">
    <text evidence="1">The sequence shown here is derived from an EMBL/GenBank/DDBJ whole genome shotgun (WGS) entry which is preliminary data.</text>
</comment>
<dbReference type="Proteomes" id="UP000299102">
    <property type="component" value="Unassembled WGS sequence"/>
</dbReference>
<keyword evidence="2" id="KW-1185">Reference proteome</keyword>
<reference evidence="1 2" key="1">
    <citation type="journal article" date="2019" name="Commun. Biol.">
        <title>The bagworm genome reveals a unique fibroin gene that provides high tensile strength.</title>
        <authorList>
            <person name="Kono N."/>
            <person name="Nakamura H."/>
            <person name="Ohtoshi R."/>
            <person name="Tomita M."/>
            <person name="Numata K."/>
            <person name="Arakawa K."/>
        </authorList>
    </citation>
    <scope>NUCLEOTIDE SEQUENCE [LARGE SCALE GENOMIC DNA]</scope>
</reference>
<organism evidence="1 2">
    <name type="scientific">Eumeta variegata</name>
    <name type="common">Bagworm moth</name>
    <name type="synonym">Eumeta japonica</name>
    <dbReference type="NCBI Taxonomy" id="151549"/>
    <lineage>
        <taxon>Eukaryota</taxon>
        <taxon>Metazoa</taxon>
        <taxon>Ecdysozoa</taxon>
        <taxon>Arthropoda</taxon>
        <taxon>Hexapoda</taxon>
        <taxon>Insecta</taxon>
        <taxon>Pterygota</taxon>
        <taxon>Neoptera</taxon>
        <taxon>Endopterygota</taxon>
        <taxon>Lepidoptera</taxon>
        <taxon>Glossata</taxon>
        <taxon>Ditrysia</taxon>
        <taxon>Tineoidea</taxon>
        <taxon>Psychidae</taxon>
        <taxon>Oiketicinae</taxon>
        <taxon>Eumeta</taxon>
    </lineage>
</organism>
<evidence type="ECO:0000313" key="1">
    <source>
        <dbReference type="EMBL" id="GBP15768.1"/>
    </source>
</evidence>
<dbReference type="OrthoDB" id="411823at2759"/>
<evidence type="ECO:0000313" key="2">
    <source>
        <dbReference type="Proteomes" id="UP000299102"/>
    </source>
</evidence>